<protein>
    <recommendedName>
        <fullName evidence="5">Transport permease protein</fullName>
    </recommendedName>
</protein>
<name>A0A2H0RLN0_9BACT</name>
<dbReference type="EMBL" id="PCYM01000006">
    <property type="protein sequence ID" value="PIR47403.1"/>
    <property type="molecule type" value="Genomic_DNA"/>
</dbReference>
<keyword evidence="4 5" id="KW-0472">Membrane</keyword>
<feature type="transmembrane region" description="Helical" evidence="5">
    <location>
        <begin position="20"/>
        <end position="43"/>
    </location>
</feature>
<keyword evidence="5" id="KW-0813">Transport</keyword>
<feature type="transmembrane region" description="Helical" evidence="5">
    <location>
        <begin position="103"/>
        <end position="128"/>
    </location>
</feature>
<organism evidence="7 8">
    <name type="scientific">Candidatus Uhrbacteria bacterium CG10_big_fil_rev_8_21_14_0_10_50_16</name>
    <dbReference type="NCBI Taxonomy" id="1975039"/>
    <lineage>
        <taxon>Bacteria</taxon>
        <taxon>Candidatus Uhriibacteriota</taxon>
    </lineage>
</organism>
<dbReference type="Proteomes" id="UP000230084">
    <property type="component" value="Unassembled WGS sequence"/>
</dbReference>
<keyword evidence="2 5" id="KW-0812">Transmembrane</keyword>
<feature type="transmembrane region" description="Helical" evidence="5">
    <location>
        <begin position="173"/>
        <end position="195"/>
    </location>
</feature>
<keyword evidence="5" id="KW-1003">Cell membrane</keyword>
<feature type="transmembrane region" description="Helical" evidence="5">
    <location>
        <begin position="134"/>
        <end position="161"/>
    </location>
</feature>
<dbReference type="InterPro" id="IPR000412">
    <property type="entry name" value="ABC_2_transport"/>
</dbReference>
<gene>
    <name evidence="7" type="ORF">COV06_03000</name>
</gene>
<evidence type="ECO:0000256" key="2">
    <source>
        <dbReference type="ARBA" id="ARBA00022692"/>
    </source>
</evidence>
<accession>A0A2H0RLN0</accession>
<evidence type="ECO:0000256" key="4">
    <source>
        <dbReference type="ARBA" id="ARBA00023136"/>
    </source>
</evidence>
<dbReference type="PRINTS" id="PR00164">
    <property type="entry name" value="ABC2TRNSPORT"/>
</dbReference>
<comment type="similarity">
    <text evidence="5">Belongs to the ABC-2 integral membrane protein family.</text>
</comment>
<dbReference type="InterPro" id="IPR013525">
    <property type="entry name" value="ABC2_TM"/>
</dbReference>
<evidence type="ECO:0000313" key="7">
    <source>
        <dbReference type="EMBL" id="PIR47403.1"/>
    </source>
</evidence>
<sequence>MNIIRLTAVVRRETQRFFRIPIQTLIAPWISATLYILVFGVIIGSHINLFENIRYIDFVLPGILMMNVVMSALGQSSTSLFFQRWTRVIHETLTSPLSYIEMISGYIIGAVLRSVIVATGIYVIALFFTSATLAHISLFFFFAIITSVIFSLVGLIVGLWAEKMEHLSILQTFVITPLLYVGGVFSSIGMLPAGMQTVARFNPFFYLVDGLRYSMIGFTESNILGGIIGLIIGTIILFLIVLTLFKRGWKLRA</sequence>
<reference evidence="7 8" key="1">
    <citation type="submission" date="2017-09" db="EMBL/GenBank/DDBJ databases">
        <title>Depth-based differentiation of microbial function through sediment-hosted aquifers and enrichment of novel symbionts in the deep terrestrial subsurface.</title>
        <authorList>
            <person name="Probst A.J."/>
            <person name="Ladd B."/>
            <person name="Jarett J.K."/>
            <person name="Geller-Mcgrath D.E."/>
            <person name="Sieber C.M."/>
            <person name="Emerson J.B."/>
            <person name="Anantharaman K."/>
            <person name="Thomas B.C."/>
            <person name="Malmstrom R."/>
            <person name="Stieglmeier M."/>
            <person name="Klingl A."/>
            <person name="Woyke T."/>
            <person name="Ryan C.M."/>
            <person name="Banfield J.F."/>
        </authorList>
    </citation>
    <scope>NUCLEOTIDE SEQUENCE [LARGE SCALE GENOMIC DNA]</scope>
    <source>
        <strain evidence="7">CG10_big_fil_rev_8_21_14_0_10_50_16</strain>
    </source>
</reference>
<dbReference type="PIRSF" id="PIRSF006648">
    <property type="entry name" value="DrrB"/>
    <property type="match status" value="1"/>
</dbReference>
<feature type="domain" description="ABC transmembrane type-2" evidence="6">
    <location>
        <begin position="19"/>
        <end position="248"/>
    </location>
</feature>
<dbReference type="Pfam" id="PF01061">
    <property type="entry name" value="ABC2_membrane"/>
    <property type="match status" value="1"/>
</dbReference>
<feature type="transmembrane region" description="Helical" evidence="5">
    <location>
        <begin position="223"/>
        <end position="245"/>
    </location>
</feature>
<dbReference type="PROSITE" id="PS51012">
    <property type="entry name" value="ABC_TM2"/>
    <property type="match status" value="1"/>
</dbReference>
<keyword evidence="3 5" id="KW-1133">Transmembrane helix</keyword>
<dbReference type="PANTHER" id="PTHR43332:SF2">
    <property type="entry name" value="INNER MEMBRANE TRANSPORT PERMEASE YADH"/>
    <property type="match status" value="1"/>
</dbReference>
<dbReference type="GO" id="GO:0043190">
    <property type="term" value="C:ATP-binding cassette (ABC) transporter complex"/>
    <property type="evidence" value="ECO:0007669"/>
    <property type="project" value="InterPro"/>
</dbReference>
<proteinExistence type="inferred from homology"/>
<evidence type="ECO:0000256" key="1">
    <source>
        <dbReference type="ARBA" id="ARBA00004141"/>
    </source>
</evidence>
<dbReference type="AlphaFoldDB" id="A0A2H0RLN0"/>
<dbReference type="InterPro" id="IPR052522">
    <property type="entry name" value="ABC-2_transport_permease"/>
</dbReference>
<dbReference type="InterPro" id="IPR047817">
    <property type="entry name" value="ABC2_TM_bact-type"/>
</dbReference>
<comment type="caution">
    <text evidence="7">The sequence shown here is derived from an EMBL/GenBank/DDBJ whole genome shotgun (WGS) entry which is preliminary data.</text>
</comment>
<dbReference type="PANTHER" id="PTHR43332">
    <property type="entry name" value="INNER MEMBRANE TRANSPORT PERMEASE YADH-RELATED"/>
    <property type="match status" value="1"/>
</dbReference>
<comment type="subcellular location">
    <subcellularLocation>
        <location evidence="5">Cell membrane</location>
        <topology evidence="5">Multi-pass membrane protein</topology>
    </subcellularLocation>
    <subcellularLocation>
        <location evidence="1">Membrane</location>
        <topology evidence="1">Multi-pass membrane protein</topology>
    </subcellularLocation>
</comment>
<evidence type="ECO:0000256" key="5">
    <source>
        <dbReference type="RuleBase" id="RU361157"/>
    </source>
</evidence>
<evidence type="ECO:0000313" key="8">
    <source>
        <dbReference type="Proteomes" id="UP000230084"/>
    </source>
</evidence>
<evidence type="ECO:0000256" key="3">
    <source>
        <dbReference type="ARBA" id="ARBA00022989"/>
    </source>
</evidence>
<dbReference type="GO" id="GO:0140359">
    <property type="term" value="F:ABC-type transporter activity"/>
    <property type="evidence" value="ECO:0007669"/>
    <property type="project" value="InterPro"/>
</dbReference>
<feature type="transmembrane region" description="Helical" evidence="5">
    <location>
        <begin position="63"/>
        <end position="82"/>
    </location>
</feature>
<evidence type="ECO:0000259" key="6">
    <source>
        <dbReference type="PROSITE" id="PS51012"/>
    </source>
</evidence>